<dbReference type="RefSeq" id="WP_249600479.1">
    <property type="nucleotide sequence ID" value="NZ_JAKHSK010000004.1"/>
</dbReference>
<evidence type="ECO:0000256" key="1">
    <source>
        <dbReference type="ARBA" id="ARBA00004571"/>
    </source>
</evidence>
<feature type="domain" description="TonB-dependent receptor plug" evidence="9">
    <location>
        <begin position="141"/>
        <end position="255"/>
    </location>
</feature>
<gene>
    <name evidence="10" type="ORF">L1967_04250</name>
</gene>
<dbReference type="Proteomes" id="UP001139521">
    <property type="component" value="Unassembled WGS sequence"/>
</dbReference>
<comment type="similarity">
    <text evidence="7">Belongs to the TonB-dependent receptor family.</text>
</comment>
<keyword evidence="4 7" id="KW-0812">Transmembrane</keyword>
<feature type="signal peptide" evidence="8">
    <location>
        <begin position="1"/>
        <end position="25"/>
    </location>
</feature>
<dbReference type="PROSITE" id="PS52016">
    <property type="entry name" value="TONB_DEPENDENT_REC_3"/>
    <property type="match status" value="1"/>
</dbReference>
<keyword evidence="2 7" id="KW-0813">Transport</keyword>
<evidence type="ECO:0000259" key="9">
    <source>
        <dbReference type="Pfam" id="PF07715"/>
    </source>
</evidence>
<proteinExistence type="inferred from homology"/>
<evidence type="ECO:0000256" key="8">
    <source>
        <dbReference type="SAM" id="SignalP"/>
    </source>
</evidence>
<evidence type="ECO:0000313" key="11">
    <source>
        <dbReference type="Proteomes" id="UP001139521"/>
    </source>
</evidence>
<dbReference type="InterPro" id="IPR037066">
    <property type="entry name" value="Plug_dom_sf"/>
</dbReference>
<evidence type="ECO:0000256" key="6">
    <source>
        <dbReference type="ARBA" id="ARBA00023237"/>
    </source>
</evidence>
<evidence type="ECO:0000256" key="5">
    <source>
        <dbReference type="ARBA" id="ARBA00023136"/>
    </source>
</evidence>
<evidence type="ECO:0000256" key="3">
    <source>
        <dbReference type="ARBA" id="ARBA00022452"/>
    </source>
</evidence>
<organism evidence="10 11">
    <name type="scientific">Zunongwangia pacifica</name>
    <dbReference type="NCBI Taxonomy" id="2911062"/>
    <lineage>
        <taxon>Bacteria</taxon>
        <taxon>Pseudomonadati</taxon>
        <taxon>Bacteroidota</taxon>
        <taxon>Flavobacteriia</taxon>
        <taxon>Flavobacteriales</taxon>
        <taxon>Flavobacteriaceae</taxon>
        <taxon>Zunongwangia</taxon>
    </lineage>
</organism>
<reference evidence="10" key="1">
    <citation type="submission" date="2022-01" db="EMBL/GenBank/DDBJ databases">
        <title>Genome sequencing of Zunongwangia sp. M21534 genome.</title>
        <authorList>
            <person name="Chen Y."/>
            <person name="Dong C."/>
            <person name="Shao Z."/>
        </authorList>
    </citation>
    <scope>NUCLEOTIDE SEQUENCE</scope>
    <source>
        <strain evidence="10">MCCC M21534</strain>
    </source>
</reference>
<dbReference type="SUPFAM" id="SSF56935">
    <property type="entry name" value="Porins"/>
    <property type="match status" value="1"/>
</dbReference>
<dbReference type="Gene3D" id="2.170.130.10">
    <property type="entry name" value="TonB-dependent receptor, plug domain"/>
    <property type="match status" value="1"/>
</dbReference>
<dbReference type="InterPro" id="IPR036942">
    <property type="entry name" value="Beta-barrel_TonB_sf"/>
</dbReference>
<keyword evidence="8" id="KW-0732">Signal</keyword>
<keyword evidence="5 7" id="KW-0472">Membrane</keyword>
<evidence type="ECO:0000256" key="4">
    <source>
        <dbReference type="ARBA" id="ARBA00022692"/>
    </source>
</evidence>
<comment type="caution">
    <text evidence="10">The sequence shown here is derived from an EMBL/GenBank/DDBJ whole genome shotgun (WGS) entry which is preliminary data.</text>
</comment>
<dbReference type="Gene3D" id="2.40.170.20">
    <property type="entry name" value="TonB-dependent receptor, beta-barrel domain"/>
    <property type="match status" value="1"/>
</dbReference>
<dbReference type="InterPro" id="IPR039426">
    <property type="entry name" value="TonB-dep_rcpt-like"/>
</dbReference>
<keyword evidence="6 7" id="KW-0998">Cell outer membrane</keyword>
<dbReference type="EMBL" id="JAKHSK010000004">
    <property type="protein sequence ID" value="MCL6217501.1"/>
    <property type="molecule type" value="Genomic_DNA"/>
</dbReference>
<dbReference type="InterPro" id="IPR008969">
    <property type="entry name" value="CarboxyPept-like_regulatory"/>
</dbReference>
<dbReference type="Gene3D" id="2.60.40.1120">
    <property type="entry name" value="Carboxypeptidase-like, regulatory domain"/>
    <property type="match status" value="1"/>
</dbReference>
<dbReference type="SUPFAM" id="SSF49464">
    <property type="entry name" value="Carboxypeptidase regulatory domain-like"/>
    <property type="match status" value="1"/>
</dbReference>
<keyword evidence="3 7" id="KW-1134">Transmembrane beta strand</keyword>
<accession>A0A9X2CJ73</accession>
<dbReference type="InterPro" id="IPR023996">
    <property type="entry name" value="TonB-dep_OMP_SusC/RagA"/>
</dbReference>
<protein>
    <submittedName>
        <fullName evidence="10">SusC/RagA family TonB-linked outer membrane protein</fullName>
    </submittedName>
</protein>
<dbReference type="InterPro" id="IPR012910">
    <property type="entry name" value="Plug_dom"/>
</dbReference>
<evidence type="ECO:0000256" key="2">
    <source>
        <dbReference type="ARBA" id="ARBA00022448"/>
    </source>
</evidence>
<dbReference type="AlphaFoldDB" id="A0A9X2CJ73"/>
<sequence length="1063" mass="118099">MQRIIPLTFLIGILVASGFPAEVRAQNSDATSVATEKVQGIKVAGIVRNAKTSEGISGINIAVTGYSAAITNEDGTFQINVPHLNALLNLSGQDFQTKIYPLNNQNQDIEILLYEENYSPFYRIGELPGGEQLQYANAKSTSVVDFSEDQWSAPVNESVGDFLQGKVAGLNIIRKSGVPGAGAYINLRGFTSLYATNKPLIVVDGMIYDDEDYGSGIIQNNMSSPLSMIDVKDIEDVTILKDGSALYGTKGANGVIEITTTRPTDLSTKIDFTVYGGVNSRPDNLPVLNANQYRTYLTQAVSTRGYSPEQIANLPWMTDNRQSEAYYLYNNQTNWQDQVFENSANQNYYLKIRGGDEIAKYGLSVGYVKAEGITNYSDLQRYHTRLNAALKLTERLNVNANLSFIHNTENQRDQGLAYKTNPMYLALVKSPFMSINAINGNGEVSPNLADVDIFDISNPLAIEQEGIGNNKNYRFYGNLHFRYDINEFWNANLLAGLTYNKERENFFIPDFGVADITLPLAIAKNRSGSEVQRLYAIYTDAFINFNKRFNHKHGLDLKIGLRSQNVETESDLGLGYNSATDDFTSVGAGSNLLRYVGGHLGEYNWLNAYVSTKYDYLNKYFISFSGSVDGSSRFGDEVEKGAINIGENAFSVLGSLSGAWIVSSENFLKNVAPINLLKLRGGITFTGNDDIGNFTAQQYYISQNLLGLQGLVRGNIGNPHLQWETIRKINLGVDISLFNERLNASVEVFDNKTTDMITYQPAKEITGFDYVVSNAGSMQTRGIEVSLESRLINTENTSFDLGINISRYENEILSIPNDRIITEFGGASYVTYQGMDANLFYGYHTNGVYATTAEAQAAGLTKRMANGDLEPFKGGDMIFTDFNGDNIIDEDDKAIIGNPNPDFFGSISANFTYKRFSISGLFSFSLGNDLYNGLRYHMEKMSGYENQSIAVANRWRAEGQQTNIPRVNWGDPMGNAYFSNRWIEDGSYLRLKTLVLNYNLNVRNMDFLRYINLYATANNLFTLTDYLGYDPEFSATQSIFGQGADIGLMPQFRTIQLGLRLGL</sequence>
<comment type="subcellular location">
    <subcellularLocation>
        <location evidence="1 7">Cell outer membrane</location>
        <topology evidence="1 7">Multi-pass membrane protein</topology>
    </subcellularLocation>
</comment>
<evidence type="ECO:0000313" key="10">
    <source>
        <dbReference type="EMBL" id="MCL6217501.1"/>
    </source>
</evidence>
<keyword evidence="11" id="KW-1185">Reference proteome</keyword>
<evidence type="ECO:0000256" key="7">
    <source>
        <dbReference type="PROSITE-ProRule" id="PRU01360"/>
    </source>
</evidence>
<dbReference type="GO" id="GO:0009279">
    <property type="term" value="C:cell outer membrane"/>
    <property type="evidence" value="ECO:0007669"/>
    <property type="project" value="UniProtKB-SubCell"/>
</dbReference>
<dbReference type="Pfam" id="PF07715">
    <property type="entry name" value="Plug"/>
    <property type="match status" value="1"/>
</dbReference>
<feature type="chain" id="PRO_5040843473" evidence="8">
    <location>
        <begin position="26"/>
        <end position="1063"/>
    </location>
</feature>
<name>A0A9X2CJ73_9FLAO</name>
<dbReference type="NCBIfam" id="TIGR04056">
    <property type="entry name" value="OMP_RagA_SusC"/>
    <property type="match status" value="1"/>
</dbReference>